<accession>A0A9P0DIH8</accession>
<dbReference type="InterPro" id="IPR003591">
    <property type="entry name" value="Leu-rich_rpt_typical-subtyp"/>
</dbReference>
<dbReference type="Pfam" id="PF13855">
    <property type="entry name" value="LRR_8"/>
    <property type="match status" value="2"/>
</dbReference>
<evidence type="ECO:0000256" key="1">
    <source>
        <dbReference type="ARBA" id="ARBA00022614"/>
    </source>
</evidence>
<keyword evidence="1" id="KW-0433">Leucine-rich repeat</keyword>
<organism evidence="6 7">
    <name type="scientific">Phaedon cochleariae</name>
    <name type="common">Mustard beetle</name>
    <dbReference type="NCBI Taxonomy" id="80249"/>
    <lineage>
        <taxon>Eukaryota</taxon>
        <taxon>Metazoa</taxon>
        <taxon>Ecdysozoa</taxon>
        <taxon>Arthropoda</taxon>
        <taxon>Hexapoda</taxon>
        <taxon>Insecta</taxon>
        <taxon>Pterygota</taxon>
        <taxon>Neoptera</taxon>
        <taxon>Endopterygota</taxon>
        <taxon>Coleoptera</taxon>
        <taxon>Polyphaga</taxon>
        <taxon>Cucujiformia</taxon>
        <taxon>Chrysomeloidea</taxon>
        <taxon>Chrysomelidae</taxon>
        <taxon>Chrysomelinae</taxon>
        <taxon>Chrysomelini</taxon>
        <taxon>Phaedon</taxon>
    </lineage>
</organism>
<keyword evidence="2 5" id="KW-0732">Signal</keyword>
<sequence>MSVNQVVLLLLLPLCFAKSDVTFKNVTFRGYSVFTEKFKKVIPASNSLKDFLPESTFDMIEFRDQNIPVLYEDSLSNLDELDELIIESCSVYEIRPGALKNVPLLRRLSLKANKIEEIKGDIFNNLPLSTLDLSKNRITTISPTAFDYMSSLLNINLADNQISVWNPSWFKNTPLLTRISMQNNSITVIPEQAFHNLEGEKKFGKIDLSINLIFSYNKIEKIHPQAFSGLKKINNLWLDHNSIEEFDGDLLKGVAVKELRLNYNQIKCPTGDLSEMFRAELTSIDVNPLDCDCLETIKDWKKKTGKHVELFYADMECTTQRIKKKMTALEERIKEIRSMDKETVTNVDLLPAKPIK</sequence>
<dbReference type="GO" id="GO:0005886">
    <property type="term" value="C:plasma membrane"/>
    <property type="evidence" value="ECO:0007669"/>
    <property type="project" value="TreeGrafter"/>
</dbReference>
<reference evidence="6" key="2">
    <citation type="submission" date="2022-10" db="EMBL/GenBank/DDBJ databases">
        <authorList>
            <consortium name="ENA_rothamsted_submissions"/>
            <consortium name="culmorum"/>
            <person name="King R."/>
        </authorList>
    </citation>
    <scope>NUCLEOTIDE SEQUENCE</scope>
</reference>
<keyword evidence="3" id="KW-0677">Repeat</keyword>
<dbReference type="OrthoDB" id="676979at2759"/>
<evidence type="ECO:0000256" key="3">
    <source>
        <dbReference type="ARBA" id="ARBA00022737"/>
    </source>
</evidence>
<evidence type="ECO:0000256" key="4">
    <source>
        <dbReference type="SAM" id="Coils"/>
    </source>
</evidence>
<feature type="coiled-coil region" evidence="4">
    <location>
        <begin position="312"/>
        <end position="339"/>
    </location>
</feature>
<protein>
    <submittedName>
        <fullName evidence="6">Uncharacterized protein</fullName>
    </submittedName>
</protein>
<dbReference type="PANTHER" id="PTHR24369:SF210">
    <property type="entry name" value="CHAOPTIN-RELATED"/>
    <property type="match status" value="1"/>
</dbReference>
<feature type="signal peptide" evidence="5">
    <location>
        <begin position="1"/>
        <end position="17"/>
    </location>
</feature>
<evidence type="ECO:0000256" key="5">
    <source>
        <dbReference type="SAM" id="SignalP"/>
    </source>
</evidence>
<gene>
    <name evidence="6" type="ORF">PHAECO_LOCUS3107</name>
</gene>
<proteinExistence type="predicted"/>
<dbReference type="InterPro" id="IPR032675">
    <property type="entry name" value="LRR_dom_sf"/>
</dbReference>
<dbReference type="SUPFAM" id="SSF52058">
    <property type="entry name" value="L domain-like"/>
    <property type="match status" value="1"/>
</dbReference>
<evidence type="ECO:0000256" key="2">
    <source>
        <dbReference type="ARBA" id="ARBA00022729"/>
    </source>
</evidence>
<reference evidence="6" key="1">
    <citation type="submission" date="2022-01" db="EMBL/GenBank/DDBJ databases">
        <authorList>
            <person name="King R."/>
        </authorList>
    </citation>
    <scope>NUCLEOTIDE SEQUENCE</scope>
</reference>
<evidence type="ECO:0000313" key="7">
    <source>
        <dbReference type="Proteomes" id="UP001153737"/>
    </source>
</evidence>
<dbReference type="EMBL" id="OU896718">
    <property type="protein sequence ID" value="CAH1119283.1"/>
    <property type="molecule type" value="Genomic_DNA"/>
</dbReference>
<dbReference type="AlphaFoldDB" id="A0A9P0DIH8"/>
<keyword evidence="4" id="KW-0175">Coiled coil</keyword>
<keyword evidence="7" id="KW-1185">Reference proteome</keyword>
<dbReference type="InterPro" id="IPR050541">
    <property type="entry name" value="LRR_TM_domain-containing"/>
</dbReference>
<dbReference type="SMART" id="SM00369">
    <property type="entry name" value="LRR_TYP"/>
    <property type="match status" value="7"/>
</dbReference>
<dbReference type="Gene3D" id="3.80.10.10">
    <property type="entry name" value="Ribonuclease Inhibitor"/>
    <property type="match status" value="2"/>
</dbReference>
<evidence type="ECO:0000313" key="6">
    <source>
        <dbReference type="EMBL" id="CAH1119283.1"/>
    </source>
</evidence>
<dbReference type="InterPro" id="IPR001611">
    <property type="entry name" value="Leu-rich_rpt"/>
</dbReference>
<name>A0A9P0DIH8_PHACE</name>
<dbReference type="Proteomes" id="UP001153737">
    <property type="component" value="Chromosome 12"/>
</dbReference>
<dbReference type="PANTHER" id="PTHR24369">
    <property type="entry name" value="ANTIGEN BSP, PUTATIVE-RELATED"/>
    <property type="match status" value="1"/>
</dbReference>
<feature type="chain" id="PRO_5040376645" evidence="5">
    <location>
        <begin position="18"/>
        <end position="356"/>
    </location>
</feature>